<name>A0A0C5VEJ6_9GAMM</name>
<evidence type="ECO:0000313" key="2">
    <source>
        <dbReference type="Proteomes" id="UP000032266"/>
    </source>
</evidence>
<dbReference type="AlphaFoldDB" id="A0A0C5VEJ6"/>
<dbReference type="Proteomes" id="UP000032266">
    <property type="component" value="Chromosome"/>
</dbReference>
<dbReference type="OrthoDB" id="5511290at2"/>
<dbReference type="KEGG" id="gsn:YC6258_00932"/>
<dbReference type="RefSeq" id="WP_044615914.1">
    <property type="nucleotide sequence ID" value="NZ_CP007142.1"/>
</dbReference>
<organism evidence="1 2">
    <name type="scientific">Gynuella sunshinyii YC6258</name>
    <dbReference type="NCBI Taxonomy" id="1445510"/>
    <lineage>
        <taxon>Bacteria</taxon>
        <taxon>Pseudomonadati</taxon>
        <taxon>Pseudomonadota</taxon>
        <taxon>Gammaproteobacteria</taxon>
        <taxon>Oceanospirillales</taxon>
        <taxon>Saccharospirillaceae</taxon>
        <taxon>Gynuella</taxon>
    </lineage>
</organism>
<accession>A0A0C5VEJ6</accession>
<reference evidence="1 2" key="1">
    <citation type="submission" date="2014-01" db="EMBL/GenBank/DDBJ databases">
        <title>Full genme sequencing of cellulolytic bacterium Gynuella sunshinyii YC6258T gen. nov., sp. nov.</title>
        <authorList>
            <person name="Khan H."/>
            <person name="Chung E.J."/>
            <person name="Chung Y.R."/>
        </authorList>
    </citation>
    <scope>NUCLEOTIDE SEQUENCE [LARGE SCALE GENOMIC DNA]</scope>
    <source>
        <strain evidence="1 2">YC6258</strain>
    </source>
</reference>
<evidence type="ECO:0000313" key="1">
    <source>
        <dbReference type="EMBL" id="AJQ92982.1"/>
    </source>
</evidence>
<dbReference type="HOGENOM" id="CLU_1747073_0_0_6"/>
<protein>
    <submittedName>
        <fullName evidence="1">Uncharacterized protein</fullName>
    </submittedName>
</protein>
<gene>
    <name evidence="1" type="ORF">YC6258_00932</name>
</gene>
<keyword evidence="2" id="KW-1185">Reference proteome</keyword>
<sequence>MAISGIQSGYSAQNVSTVKTIADRSGNVVPVRQQQDTVSISTTGKATEIMSRYDLTQISANDAVSLSDELYQSGVISFQQHSFLSFQPELGKADNVPAGWTNGNADAPGNLIADWENELSLKQSFGADETSLQSTQQMVDLLHYLDSLG</sequence>
<dbReference type="EMBL" id="CP007142">
    <property type="protein sequence ID" value="AJQ92982.1"/>
    <property type="molecule type" value="Genomic_DNA"/>
</dbReference>
<proteinExistence type="predicted"/>